<dbReference type="AlphaFoldDB" id="A0A2J7RH93"/>
<protein>
    <recommendedName>
        <fullName evidence="3">Mariner Mos1 transposase</fullName>
    </recommendedName>
</protein>
<keyword evidence="2" id="KW-1185">Reference proteome</keyword>
<dbReference type="STRING" id="105785.A0A2J7RH93"/>
<dbReference type="InterPro" id="IPR036397">
    <property type="entry name" value="RNaseH_sf"/>
</dbReference>
<dbReference type="PANTHER" id="PTHR46060">
    <property type="entry name" value="MARINER MOS1 TRANSPOSASE-LIKE PROTEIN"/>
    <property type="match status" value="1"/>
</dbReference>
<evidence type="ECO:0000313" key="1">
    <source>
        <dbReference type="EMBL" id="PNF40177.1"/>
    </source>
</evidence>
<dbReference type="Pfam" id="PF01359">
    <property type="entry name" value="Transposase_1"/>
    <property type="match status" value="1"/>
</dbReference>
<proteinExistence type="predicted"/>
<evidence type="ECO:0008006" key="3">
    <source>
        <dbReference type="Google" id="ProtNLM"/>
    </source>
</evidence>
<dbReference type="InterPro" id="IPR052709">
    <property type="entry name" value="Transposase-MT_Hybrid"/>
</dbReference>
<comment type="caution">
    <text evidence="1">The sequence shown here is derived from an EMBL/GenBank/DDBJ whole genome shotgun (WGS) entry which is preliminary data.</text>
</comment>
<gene>
    <name evidence="1" type="ORF">B7P43_G08263</name>
</gene>
<dbReference type="InterPro" id="IPR001888">
    <property type="entry name" value="Transposase_1"/>
</dbReference>
<sequence length="145" mass="16906">MEVCQELLHQFEAESDKFLDSTVTGDETWCHHYEPESKIQSVEWQHPDTPRKKKFKTQPPAGKVMCLVFWDRRGVILSDFLESGETVNSECYKRTLTKLKARISRVTPEKQTTFRFQHDNARPQTSFDHCSHCKVWLGCPTTSTL</sequence>
<dbReference type="EMBL" id="NEVH01003746">
    <property type="protein sequence ID" value="PNF40177.1"/>
    <property type="molecule type" value="Genomic_DNA"/>
</dbReference>
<dbReference type="GO" id="GO:0003676">
    <property type="term" value="F:nucleic acid binding"/>
    <property type="evidence" value="ECO:0007669"/>
    <property type="project" value="InterPro"/>
</dbReference>
<dbReference type="Gene3D" id="3.30.420.10">
    <property type="entry name" value="Ribonuclease H-like superfamily/Ribonuclease H"/>
    <property type="match status" value="1"/>
</dbReference>
<dbReference type="PANTHER" id="PTHR46060:SF1">
    <property type="entry name" value="MARINER MOS1 TRANSPOSASE-LIKE PROTEIN"/>
    <property type="match status" value="1"/>
</dbReference>
<accession>A0A2J7RH93</accession>
<reference evidence="1 2" key="1">
    <citation type="submission" date="2017-12" db="EMBL/GenBank/DDBJ databases">
        <title>Hemimetabolous genomes reveal molecular basis of termite eusociality.</title>
        <authorList>
            <person name="Harrison M.C."/>
            <person name="Jongepier E."/>
            <person name="Robertson H.M."/>
            <person name="Arning N."/>
            <person name="Bitard-Feildel T."/>
            <person name="Chao H."/>
            <person name="Childers C.P."/>
            <person name="Dinh H."/>
            <person name="Doddapaneni H."/>
            <person name="Dugan S."/>
            <person name="Gowin J."/>
            <person name="Greiner C."/>
            <person name="Han Y."/>
            <person name="Hu H."/>
            <person name="Hughes D.S.T."/>
            <person name="Huylmans A.-K."/>
            <person name="Kemena C."/>
            <person name="Kremer L.P.M."/>
            <person name="Lee S.L."/>
            <person name="Lopez-Ezquerra A."/>
            <person name="Mallet L."/>
            <person name="Monroy-Kuhn J.M."/>
            <person name="Moser A."/>
            <person name="Murali S.C."/>
            <person name="Muzny D.M."/>
            <person name="Otani S."/>
            <person name="Piulachs M.-D."/>
            <person name="Poelchau M."/>
            <person name="Qu J."/>
            <person name="Schaub F."/>
            <person name="Wada-Katsumata A."/>
            <person name="Worley K.C."/>
            <person name="Xie Q."/>
            <person name="Ylla G."/>
            <person name="Poulsen M."/>
            <person name="Gibbs R.A."/>
            <person name="Schal C."/>
            <person name="Richards S."/>
            <person name="Belles X."/>
            <person name="Korb J."/>
            <person name="Bornberg-Bauer E."/>
        </authorList>
    </citation>
    <scope>NUCLEOTIDE SEQUENCE [LARGE SCALE GENOMIC DNA]</scope>
    <source>
        <tissue evidence="1">Whole body</tissue>
    </source>
</reference>
<dbReference type="InParanoid" id="A0A2J7RH93"/>
<evidence type="ECO:0000313" key="2">
    <source>
        <dbReference type="Proteomes" id="UP000235965"/>
    </source>
</evidence>
<dbReference type="Proteomes" id="UP000235965">
    <property type="component" value="Unassembled WGS sequence"/>
</dbReference>
<name>A0A2J7RH93_9NEOP</name>
<organism evidence="1 2">
    <name type="scientific">Cryptotermes secundus</name>
    <dbReference type="NCBI Taxonomy" id="105785"/>
    <lineage>
        <taxon>Eukaryota</taxon>
        <taxon>Metazoa</taxon>
        <taxon>Ecdysozoa</taxon>
        <taxon>Arthropoda</taxon>
        <taxon>Hexapoda</taxon>
        <taxon>Insecta</taxon>
        <taxon>Pterygota</taxon>
        <taxon>Neoptera</taxon>
        <taxon>Polyneoptera</taxon>
        <taxon>Dictyoptera</taxon>
        <taxon>Blattodea</taxon>
        <taxon>Blattoidea</taxon>
        <taxon>Termitoidae</taxon>
        <taxon>Kalotermitidae</taxon>
        <taxon>Cryptotermitinae</taxon>
        <taxon>Cryptotermes</taxon>
    </lineage>
</organism>